<dbReference type="STRING" id="1197325.WEN_01550"/>
<sequence length="191" mass="21164">MTFSGISIAGLVSPVSYLSYTGTFFKKMWRRDLSLKTPVLKCKNGTQKSLGFYLHLSDSGGGMDKSDNSILLKIVGGEKGEKVLSKEKNKFFIEYNKDGAGKMYLKPKGSSGTTSFVGLECTESIISSLANETETGDIWINEDSIYGMFTEQSKGNCKRGIGRIECDIELKENSNLKWNTNEKPKVIYTAF</sequence>
<name>I6ZIS9_MYCWM</name>
<dbReference type="EMBL" id="CP003703">
    <property type="protein sequence ID" value="AFN65105.1"/>
    <property type="molecule type" value="Genomic_DNA"/>
</dbReference>
<dbReference type="PATRIC" id="fig|1197325.3.peg.336"/>
<dbReference type="AlphaFoldDB" id="I6ZIS9"/>
<gene>
    <name evidence="1" type="ordered locus">WEN_01550</name>
</gene>
<evidence type="ECO:0000313" key="1">
    <source>
        <dbReference type="EMBL" id="AFN65105.1"/>
    </source>
</evidence>
<protein>
    <submittedName>
        <fullName evidence="1">Uncharacterized protein</fullName>
    </submittedName>
</protein>
<dbReference type="KEGG" id="mwe:WEN_01550"/>
<organism evidence="1 2">
    <name type="scientific">Mycoplasma wenyonii (strain Massachusetts)</name>
    <name type="common">Eperythrozoon wenyonii</name>
    <dbReference type="NCBI Taxonomy" id="1197325"/>
    <lineage>
        <taxon>Bacteria</taxon>
        <taxon>Bacillati</taxon>
        <taxon>Mycoplasmatota</taxon>
        <taxon>Mollicutes</taxon>
        <taxon>Mycoplasmataceae</taxon>
        <taxon>Mycoplasma</taxon>
    </lineage>
</organism>
<proteinExistence type="predicted"/>
<dbReference type="HOGENOM" id="CLU_1420102_0_0_14"/>
<dbReference type="Proteomes" id="UP000009005">
    <property type="component" value="Chromosome"/>
</dbReference>
<accession>I6ZIS9</accession>
<keyword evidence="2" id="KW-1185">Reference proteome</keyword>
<reference evidence="1 2" key="1">
    <citation type="journal article" date="2012" name="J. Bacteriol.">
        <title>Complete genome sequence of Mycoplasma wenyonii strain Massachusetts.</title>
        <authorList>
            <person name="Dos Santos A.P."/>
            <person name="Guimaraes A.M."/>
            <person name="do Nascimento N.C."/>
            <person name="Sanmiguel P.J."/>
            <person name="Messick J.B."/>
        </authorList>
    </citation>
    <scope>NUCLEOTIDE SEQUENCE [LARGE SCALE GENOMIC DNA]</scope>
    <source>
        <strain evidence="1 2">Massachusetts</strain>
    </source>
</reference>
<evidence type="ECO:0000313" key="2">
    <source>
        <dbReference type="Proteomes" id="UP000009005"/>
    </source>
</evidence>